<accession>A0AA46BPH4</accession>
<dbReference type="Gene3D" id="3.90.550.10">
    <property type="entry name" value="Spore Coat Polysaccharide Biosynthesis Protein SpsA, Chain A"/>
    <property type="match status" value="1"/>
</dbReference>
<evidence type="ECO:0000256" key="1">
    <source>
        <dbReference type="ARBA" id="ARBA00022679"/>
    </source>
</evidence>
<gene>
    <name evidence="3" type="ORF">NCTC7915_01859</name>
</gene>
<sequence length="210" mass="21902">MSTYLGTIVLCGGTSTRMCVPDKTALPFGTATLLDSALLGLPSGPVVCVGPPRPLLRDGVTWTRETPPGGGPLDGIRAGLNQLTNMAATPEYDAGILAVIAGDQPFAGRAVPHLLKALEAAAASTHAVAASSDNSDPSARPALLLAAYRVHTLAHAVRGDTRNQGVYRALKDLHVKTVPLPLEHISAALDVDTPEDLDLAQQHINRTRTN</sequence>
<dbReference type="InterPro" id="IPR025877">
    <property type="entry name" value="MobA-like_NTP_Trfase"/>
</dbReference>
<dbReference type="EMBL" id="UFYA01000001">
    <property type="protein sequence ID" value="STD12892.1"/>
    <property type="molecule type" value="Genomic_DNA"/>
</dbReference>
<comment type="caution">
    <text evidence="3">The sequence shown here is derived from an EMBL/GenBank/DDBJ whole genome shotgun (WGS) entry which is preliminary data.</text>
</comment>
<dbReference type="Pfam" id="PF12804">
    <property type="entry name" value="NTP_transf_3"/>
    <property type="match status" value="1"/>
</dbReference>
<keyword evidence="1" id="KW-0808">Transferase</keyword>
<organism evidence="3 4">
    <name type="scientific">Dermatophilus congolensis</name>
    <dbReference type="NCBI Taxonomy" id="1863"/>
    <lineage>
        <taxon>Bacteria</taxon>
        <taxon>Bacillati</taxon>
        <taxon>Actinomycetota</taxon>
        <taxon>Actinomycetes</taxon>
        <taxon>Micrococcales</taxon>
        <taxon>Dermatophilaceae</taxon>
        <taxon>Dermatophilus</taxon>
    </lineage>
</organism>
<dbReference type="AlphaFoldDB" id="A0AA46BPH4"/>
<reference evidence="3 4" key="1">
    <citation type="submission" date="2018-06" db="EMBL/GenBank/DDBJ databases">
        <authorList>
            <consortium name="Pathogen Informatics"/>
            <person name="Doyle S."/>
        </authorList>
    </citation>
    <scope>NUCLEOTIDE SEQUENCE [LARGE SCALE GENOMIC DNA]</scope>
    <source>
        <strain evidence="3 4">NCTC7915</strain>
    </source>
</reference>
<protein>
    <submittedName>
        <fullName evidence="3">Molybdopterin-guanine dinucleotide biosynthesis protein MobA</fullName>
    </submittedName>
</protein>
<feature type="domain" description="MobA-like NTP transferase" evidence="2">
    <location>
        <begin position="8"/>
        <end position="171"/>
    </location>
</feature>
<dbReference type="PANTHER" id="PTHR19136:SF81">
    <property type="entry name" value="MOLYBDENUM COFACTOR GUANYLYLTRANSFERASE"/>
    <property type="match status" value="1"/>
</dbReference>
<proteinExistence type="predicted"/>
<dbReference type="InterPro" id="IPR029044">
    <property type="entry name" value="Nucleotide-diphossugar_trans"/>
</dbReference>
<dbReference type="PANTHER" id="PTHR19136">
    <property type="entry name" value="MOLYBDENUM COFACTOR GUANYLYLTRANSFERASE"/>
    <property type="match status" value="1"/>
</dbReference>
<name>A0AA46BPH4_9MICO</name>
<dbReference type="SUPFAM" id="SSF53448">
    <property type="entry name" value="Nucleotide-diphospho-sugar transferases"/>
    <property type="match status" value="1"/>
</dbReference>
<dbReference type="Proteomes" id="UP000254118">
    <property type="component" value="Unassembled WGS sequence"/>
</dbReference>
<evidence type="ECO:0000313" key="4">
    <source>
        <dbReference type="Proteomes" id="UP000254118"/>
    </source>
</evidence>
<evidence type="ECO:0000313" key="3">
    <source>
        <dbReference type="EMBL" id="STD12892.1"/>
    </source>
</evidence>
<evidence type="ECO:0000259" key="2">
    <source>
        <dbReference type="Pfam" id="PF12804"/>
    </source>
</evidence>
<dbReference type="GO" id="GO:0016779">
    <property type="term" value="F:nucleotidyltransferase activity"/>
    <property type="evidence" value="ECO:0007669"/>
    <property type="project" value="TreeGrafter"/>
</dbReference>